<dbReference type="Pfam" id="PF14121">
    <property type="entry name" value="Porin_10"/>
    <property type="match status" value="1"/>
</dbReference>
<evidence type="ECO:0000313" key="1">
    <source>
        <dbReference type="EMBL" id="MFD1062091.1"/>
    </source>
</evidence>
<dbReference type="RefSeq" id="WP_386127631.1">
    <property type="nucleotide sequence ID" value="NZ_JBHTJL010000009.1"/>
</dbReference>
<accession>A0ABW3N699</accession>
<dbReference type="EMBL" id="JBHTJL010000009">
    <property type="protein sequence ID" value="MFD1062091.1"/>
    <property type="molecule type" value="Genomic_DNA"/>
</dbReference>
<dbReference type="InterPro" id="IPR025631">
    <property type="entry name" value="Porin_10"/>
</dbReference>
<comment type="caution">
    <text evidence="1">The sequence shown here is derived from an EMBL/GenBank/DDBJ whole genome shotgun (WGS) entry which is preliminary data.</text>
</comment>
<dbReference type="Proteomes" id="UP001597013">
    <property type="component" value="Unassembled WGS sequence"/>
</dbReference>
<protein>
    <submittedName>
        <fullName evidence="1">Porin</fullName>
    </submittedName>
</protein>
<gene>
    <name evidence="1" type="ORF">ACFQ1Q_02440</name>
</gene>
<evidence type="ECO:0000313" key="2">
    <source>
        <dbReference type="Proteomes" id="UP001597013"/>
    </source>
</evidence>
<proteinExistence type="predicted"/>
<name>A0ABW3N699_9FLAO</name>
<reference evidence="2" key="1">
    <citation type="journal article" date="2019" name="Int. J. Syst. Evol. Microbiol.">
        <title>The Global Catalogue of Microorganisms (GCM) 10K type strain sequencing project: providing services to taxonomists for standard genome sequencing and annotation.</title>
        <authorList>
            <consortium name="The Broad Institute Genomics Platform"/>
            <consortium name="The Broad Institute Genome Sequencing Center for Infectious Disease"/>
            <person name="Wu L."/>
            <person name="Ma J."/>
        </authorList>
    </citation>
    <scope>NUCLEOTIDE SEQUENCE [LARGE SCALE GENOMIC DNA]</scope>
    <source>
        <strain evidence="2">CCUG 62215</strain>
    </source>
</reference>
<sequence length="650" mass="75925">MKRFSIFSIFLIVNIISGQNPPIKKTSKQKDTTSFFFKKGNKTQQSKLTIANYLIISKQNDTTFVDTTLTIKKDYKFNYLRKNNFNFIQFANTGQTYNTLSIDNSTNNIMPGFAAQARHFNYLETNDIDYYRVPTPLTELYYKTVFSQGQNLDAFFTVNISPQLNFSIAYKGLRSLGNYQNSLTSTGNFRFTTNYQSDNKKYNMRSHIVMQDLFNQENGGLTDEDVIRFKEGDEEIQDRSVFDPNFENADSVLEGKRFYIDQSYAILSKKDSTSVNNLFFVNTISFQNRFFEYNQTTSANNFFGSSFSNTIQDKVTLEEFYSDLGLNYSNKLLGEIAFKVNYNSINYGYNSLVFLNNQTITNRIKEEFFGFEVAYNNQIGKLKLEGKLGANFSDNIKGNFLDFKGKYQLLDNIDLFAGINVNNRLPNYNKLLYQSNYTNYNWDNREIFKTIETQQLSFGLNSEKYININFDITNIENYAFFKLESIQNDIKVIKPIQNDKAIQYLRVKIQKEFRLGKFALDNTIMYQNVKSDENVINIPSLISRNTFYFSDEVFKKALKFQTGITFNFFSEYYGNGYDPLLAEFYTQNQTKIGGFPRLDFFVNAKIRQTRIFLKAEHFNSSFSGNNYFAAPNYPYRDFTIRFGLVWNFFL</sequence>
<organism evidence="1 2">
    <name type="scientific">Winogradskyella litorisediminis</name>
    <dbReference type="NCBI Taxonomy" id="1156618"/>
    <lineage>
        <taxon>Bacteria</taxon>
        <taxon>Pseudomonadati</taxon>
        <taxon>Bacteroidota</taxon>
        <taxon>Flavobacteriia</taxon>
        <taxon>Flavobacteriales</taxon>
        <taxon>Flavobacteriaceae</taxon>
        <taxon>Winogradskyella</taxon>
    </lineage>
</organism>
<keyword evidence="2" id="KW-1185">Reference proteome</keyword>